<dbReference type="EMBL" id="AYXY01000019">
    <property type="protein sequence ID" value="ETN96035.1"/>
    <property type="molecule type" value="Genomic_DNA"/>
</dbReference>
<reference evidence="4" key="1">
    <citation type="submission" date="2013-11" db="EMBL/GenBank/DDBJ databases">
        <title>Draft genome sequence from a member of Zhouia, isolated tidal flat.</title>
        <authorList>
            <person name="Jin H."/>
            <person name="Jeon C.O."/>
        </authorList>
    </citation>
    <scope>NUCLEOTIDE SEQUENCE [LARGE SCALE GENOMIC DNA]</scope>
    <source>
        <strain evidence="4">AD3</strain>
    </source>
</reference>
<gene>
    <name evidence="3" type="ORF">P278_17570</name>
</gene>
<feature type="signal peptide" evidence="2">
    <location>
        <begin position="1"/>
        <end position="29"/>
    </location>
</feature>
<evidence type="ECO:0000256" key="1">
    <source>
        <dbReference type="SAM" id="Coils"/>
    </source>
</evidence>
<dbReference type="PATRIC" id="fig|1286632.3.peg.1746"/>
<evidence type="ECO:0000313" key="3">
    <source>
        <dbReference type="EMBL" id="ETN96035.1"/>
    </source>
</evidence>
<feature type="coiled-coil region" evidence="1">
    <location>
        <begin position="190"/>
        <end position="267"/>
    </location>
</feature>
<reference evidence="3 4" key="2">
    <citation type="journal article" date="2016" name="Genome Announc.">
        <title>Draft Genome Sequence of Zhouia amylolytica AD3, Isolated from Tidal Flat Sediment.</title>
        <authorList>
            <person name="Jia B."/>
            <person name="Jin H.M."/>
            <person name="Lee H.J."/>
            <person name="Jeon C.O."/>
        </authorList>
    </citation>
    <scope>NUCLEOTIDE SEQUENCE [LARGE SCALE GENOMIC DNA]</scope>
    <source>
        <strain evidence="3 4">AD3</strain>
    </source>
</reference>
<proteinExistence type="predicted"/>
<dbReference type="Proteomes" id="UP000018850">
    <property type="component" value="Unassembled WGS sequence"/>
</dbReference>
<dbReference type="RefSeq" id="WP_038264978.1">
    <property type="nucleotide sequence ID" value="NZ_AYXY01000019.1"/>
</dbReference>
<comment type="caution">
    <text evidence="3">The sequence shown here is derived from an EMBL/GenBank/DDBJ whole genome shotgun (WGS) entry which is preliminary data.</text>
</comment>
<sequence>MKSLMTNKCKFFLAAFTLTAFVTYSQKQAKDFKESFNVNPEVSININTSYTDVEFETWDKNTVEVIGTIEVEGVSKEEADKIFKNWSFEAKGNSSEITISTQPAIHFASGNVMVFSDDQEFEFRIPELPEMPEMPEMPEVQAFSFRMPAMPPMPPMPMNMSDLEFDYEAYKKDGDKYLKAWKKEFNKNFDKDFKENLEAWKEDMKRYQEDREKMKVDREKMQEEIEKHRHEIAKVREEARKEIVIRRKEIAKERSEAEKARREAIIEWEGTRVRSNGDANTYFIRSKGGNENLKVKKTIKIKMPKGAKLKMNVRHGEVKIADATKNINATLSHTRLHAYQVDGEQTFIKASYSPIVVDHWNYGELNLNYVKNVDLKNVKSVKLSSKSSDVVIGTISKDAIINGSFGDLLIANVNPSFKNLSIILDNSDAIVNLPKTAFDFYCNATDSSIVYPKDMVLDVSNNYNSKMVKGYRAKKNGYKTVNIVATYSDIEVQ</sequence>
<keyword evidence="4" id="KW-1185">Reference proteome</keyword>
<dbReference type="STRING" id="376730.SAMN04487906_0601"/>
<evidence type="ECO:0000313" key="4">
    <source>
        <dbReference type="Proteomes" id="UP000018850"/>
    </source>
</evidence>
<keyword evidence="2" id="KW-0732">Signal</keyword>
<name>W2UPC2_9FLAO</name>
<dbReference type="AlphaFoldDB" id="W2UPC2"/>
<dbReference type="eggNOG" id="ENOG502Z8M8">
    <property type="taxonomic scope" value="Bacteria"/>
</dbReference>
<evidence type="ECO:0000256" key="2">
    <source>
        <dbReference type="SAM" id="SignalP"/>
    </source>
</evidence>
<feature type="chain" id="PRO_5004827005" description="Adhesin domain-containing protein" evidence="2">
    <location>
        <begin position="30"/>
        <end position="493"/>
    </location>
</feature>
<protein>
    <recommendedName>
        <fullName evidence="5">Adhesin domain-containing protein</fullName>
    </recommendedName>
</protein>
<keyword evidence="1" id="KW-0175">Coiled coil</keyword>
<evidence type="ECO:0008006" key="5">
    <source>
        <dbReference type="Google" id="ProtNLM"/>
    </source>
</evidence>
<accession>W2UPC2</accession>
<organism evidence="3 4">
    <name type="scientific">Zhouia amylolytica AD3</name>
    <dbReference type="NCBI Taxonomy" id="1286632"/>
    <lineage>
        <taxon>Bacteria</taxon>
        <taxon>Pseudomonadati</taxon>
        <taxon>Bacteroidota</taxon>
        <taxon>Flavobacteriia</taxon>
        <taxon>Flavobacteriales</taxon>
        <taxon>Flavobacteriaceae</taxon>
        <taxon>Zhouia</taxon>
    </lineage>
</organism>